<keyword evidence="3" id="KW-0812">Transmembrane</keyword>
<keyword evidence="1 4" id="KW-0732">Signal</keyword>
<protein>
    <submittedName>
        <fullName evidence="6">Zona pellucida-like domain-containing protein 1</fullName>
    </submittedName>
</protein>
<dbReference type="PROSITE" id="PS51034">
    <property type="entry name" value="ZP_2"/>
    <property type="match status" value="1"/>
</dbReference>
<evidence type="ECO:0000256" key="2">
    <source>
        <dbReference type="ARBA" id="ARBA00023157"/>
    </source>
</evidence>
<keyword evidence="2" id="KW-1015">Disulfide bond</keyword>
<reference evidence="6 7" key="1">
    <citation type="submission" date="2021-07" db="EMBL/GenBank/DDBJ databases">
        <authorList>
            <person name="Imarazene B."/>
            <person name="Zahm M."/>
            <person name="Klopp C."/>
            <person name="Cabau C."/>
            <person name="Beille S."/>
            <person name="Jouanno E."/>
            <person name="Castinel A."/>
            <person name="Lluch J."/>
            <person name="Gil L."/>
            <person name="Kuchtly C."/>
            <person name="Lopez Roques C."/>
            <person name="Donnadieu C."/>
            <person name="Parrinello H."/>
            <person name="Journot L."/>
            <person name="Du K."/>
            <person name="Schartl M."/>
            <person name="Retaux S."/>
            <person name="Guiguen Y."/>
        </authorList>
    </citation>
    <scope>NUCLEOTIDE SEQUENCE [LARGE SCALE GENOMIC DNA]</scope>
    <source>
        <strain evidence="6">Pach_M1</strain>
        <tissue evidence="6">Testis</tissue>
    </source>
</reference>
<evidence type="ECO:0000256" key="3">
    <source>
        <dbReference type="SAM" id="Phobius"/>
    </source>
</evidence>
<feature type="domain" description="ZP" evidence="5">
    <location>
        <begin position="39"/>
        <end position="316"/>
    </location>
</feature>
<dbReference type="InterPro" id="IPR042235">
    <property type="entry name" value="ZP-C_dom"/>
</dbReference>
<evidence type="ECO:0000313" key="7">
    <source>
        <dbReference type="Proteomes" id="UP000752171"/>
    </source>
</evidence>
<feature type="chain" id="PRO_5035854316" evidence="4">
    <location>
        <begin position="18"/>
        <end position="407"/>
    </location>
</feature>
<feature type="signal peptide" evidence="4">
    <location>
        <begin position="1"/>
        <end position="17"/>
    </location>
</feature>
<gene>
    <name evidence="6" type="primary">ZPLD1</name>
    <name evidence="6" type="ORF">AMEX_G23678</name>
</gene>
<sequence length="407" mass="44790">MLLSLIFLSFGVSTVSGQLTAADCSSYMRRPEYTDIEVDCGTDYMGLAIQLCPVVYTGYNESLLFINNIMDDPACKGTVDTSVAPPVLRFRFPINEASGCGSKFKTISTPGTGLFSEFSSVETVNISGVVRSYDPTQGVVTFNAELKYFYSCAYPLEYLINNTQLDVSATSVAVKDGNGSFISTLSLRLFSDANFTRPLIIPRIGIQLRTHVFVQVHASNLTSQYFVLLDQCFASPAVDPENSTYHNLFVPCFADEMIRMIENGVSDQARFSFPAFRFLEQQNQTVSRYYLHCITRLCEMMTCVTYRMCLNGRRRRDLSYDSSLNNGLSESATITSPVIITRADTETACNHFCFLTDSSGTKTSSASSAALGVGVGIVLFLSILIIGVAAVYAKRLLHSTASRLFYG</sequence>
<name>A0A8T2KVL6_ASTMX</name>
<dbReference type="EMBL" id="JAICCE010000020">
    <property type="protein sequence ID" value="KAG9263628.1"/>
    <property type="molecule type" value="Genomic_DNA"/>
</dbReference>
<dbReference type="Pfam" id="PF00100">
    <property type="entry name" value="Zona_pellucida"/>
    <property type="match status" value="1"/>
</dbReference>
<evidence type="ECO:0000256" key="4">
    <source>
        <dbReference type="SAM" id="SignalP"/>
    </source>
</evidence>
<evidence type="ECO:0000256" key="1">
    <source>
        <dbReference type="ARBA" id="ARBA00022729"/>
    </source>
</evidence>
<dbReference type="Proteomes" id="UP000752171">
    <property type="component" value="Unassembled WGS sequence"/>
</dbReference>
<dbReference type="PANTHER" id="PTHR14002:SF21">
    <property type="entry name" value="SI:CH211-103F14.3-RELATED"/>
    <property type="match status" value="1"/>
</dbReference>
<evidence type="ECO:0000313" key="6">
    <source>
        <dbReference type="EMBL" id="KAG9263628.1"/>
    </source>
</evidence>
<dbReference type="Gene3D" id="2.60.40.4100">
    <property type="entry name" value="Zona pellucida, ZP-C domain"/>
    <property type="match status" value="1"/>
</dbReference>
<dbReference type="InterPro" id="IPR001507">
    <property type="entry name" value="ZP_dom"/>
</dbReference>
<dbReference type="SMART" id="SM00241">
    <property type="entry name" value="ZP"/>
    <property type="match status" value="1"/>
</dbReference>
<dbReference type="PANTHER" id="PTHR14002">
    <property type="entry name" value="ENDOGLIN/TGF-BETA RECEPTOR TYPE III"/>
    <property type="match status" value="1"/>
</dbReference>
<keyword evidence="3" id="KW-0472">Membrane</keyword>
<keyword evidence="3" id="KW-1133">Transmembrane helix</keyword>
<organism evidence="6 7">
    <name type="scientific">Astyanax mexicanus</name>
    <name type="common">Blind cave fish</name>
    <name type="synonym">Astyanax fasciatus mexicanus</name>
    <dbReference type="NCBI Taxonomy" id="7994"/>
    <lineage>
        <taxon>Eukaryota</taxon>
        <taxon>Metazoa</taxon>
        <taxon>Chordata</taxon>
        <taxon>Craniata</taxon>
        <taxon>Vertebrata</taxon>
        <taxon>Euteleostomi</taxon>
        <taxon>Actinopterygii</taxon>
        <taxon>Neopterygii</taxon>
        <taxon>Teleostei</taxon>
        <taxon>Ostariophysi</taxon>
        <taxon>Characiformes</taxon>
        <taxon>Characoidei</taxon>
        <taxon>Acestrorhamphidae</taxon>
        <taxon>Acestrorhamphinae</taxon>
        <taxon>Astyanax</taxon>
    </lineage>
</organism>
<dbReference type="InterPro" id="IPR055355">
    <property type="entry name" value="ZP-C"/>
</dbReference>
<feature type="transmembrane region" description="Helical" evidence="3">
    <location>
        <begin position="369"/>
        <end position="393"/>
    </location>
</feature>
<proteinExistence type="predicted"/>
<dbReference type="AlphaFoldDB" id="A0A8T2KVL6"/>
<comment type="caution">
    <text evidence="6">The sequence shown here is derived from an EMBL/GenBank/DDBJ whole genome shotgun (WGS) entry which is preliminary data.</text>
</comment>
<accession>A0A8T2KVL6</accession>
<evidence type="ECO:0000259" key="5">
    <source>
        <dbReference type="PROSITE" id="PS51034"/>
    </source>
</evidence>